<sequence>MINRSNSIVSRSSTLSNQVSQATSSVSTTERQSASRRIRQYQSKISSLNQELQSVQSGLSQLVTTGQALQSFSQTNYTYLRNYREQIKLVNQQLKVVNRSVIASNSQLNGIYAYLDSLQNSQAANIYFITKKQLNGADFKQTLANFASQDQKTTMLQVVFDKTPDTGNNFKRINQLQSQIKLQLKGTPLASASVAIDGEPVIESTVESKMNDNFVILISVLVIGLLLGVFILSRAILQPLYWTAAFVASAFTGFQLAYLTMRFIVHVEAFDWQVPIIALSILTAMGSWQIISLGLSLRYTELPLIDWLIPTVKSYGTIVRYILLVVIVIAISLTFGASNALIEVALIVIYTTLAFYLVLPMIIVSLGKLAVTLPNKDNIIKNK</sequence>
<evidence type="ECO:0000313" key="8">
    <source>
        <dbReference type="EMBL" id="GAY72123.1"/>
    </source>
</evidence>
<feature type="transmembrane region" description="Helical" evidence="6">
    <location>
        <begin position="344"/>
        <end position="366"/>
    </location>
</feature>
<gene>
    <name evidence="8" type="ORF">NBRC111893_269</name>
</gene>
<protein>
    <submittedName>
        <fullName evidence="8">Membrane protein</fullName>
    </submittedName>
</protein>
<keyword evidence="2 6" id="KW-0812">Transmembrane</keyword>
<dbReference type="InterPro" id="IPR004869">
    <property type="entry name" value="MMPL_dom"/>
</dbReference>
<dbReference type="EMBL" id="BEXA01000001">
    <property type="protein sequence ID" value="GAY72123.1"/>
    <property type="molecule type" value="Genomic_DNA"/>
</dbReference>
<dbReference type="GO" id="GO:0016020">
    <property type="term" value="C:membrane"/>
    <property type="evidence" value="ECO:0007669"/>
    <property type="project" value="UniProtKB-SubCell"/>
</dbReference>
<evidence type="ECO:0000259" key="7">
    <source>
        <dbReference type="Pfam" id="PF03176"/>
    </source>
</evidence>
<feature type="region of interest" description="Disordered" evidence="5">
    <location>
        <begin position="1"/>
        <end position="34"/>
    </location>
</feature>
<keyword evidence="3 6" id="KW-1133">Transmembrane helix</keyword>
<evidence type="ECO:0000313" key="9">
    <source>
        <dbReference type="Proteomes" id="UP000286974"/>
    </source>
</evidence>
<dbReference type="Proteomes" id="UP000286974">
    <property type="component" value="Unassembled WGS sequence"/>
</dbReference>
<feature type="transmembrane region" description="Helical" evidence="6">
    <location>
        <begin position="214"/>
        <end position="233"/>
    </location>
</feature>
<evidence type="ECO:0000256" key="3">
    <source>
        <dbReference type="ARBA" id="ARBA00022989"/>
    </source>
</evidence>
<name>A0A401FIC9_9LACO</name>
<accession>A0A401FIC9</accession>
<comment type="subcellular location">
    <subcellularLocation>
        <location evidence="1">Membrane</location>
        <topology evidence="1">Multi-pass membrane protein</topology>
    </subcellularLocation>
</comment>
<dbReference type="AlphaFoldDB" id="A0A401FIC9"/>
<feature type="transmembrane region" description="Helical" evidence="6">
    <location>
        <begin position="276"/>
        <end position="297"/>
    </location>
</feature>
<evidence type="ECO:0000256" key="4">
    <source>
        <dbReference type="ARBA" id="ARBA00023136"/>
    </source>
</evidence>
<feature type="transmembrane region" description="Helical" evidence="6">
    <location>
        <begin position="240"/>
        <end position="264"/>
    </location>
</feature>
<proteinExistence type="predicted"/>
<feature type="domain" description="Membrane transport protein MMPL" evidence="7">
    <location>
        <begin position="78"/>
        <end position="287"/>
    </location>
</feature>
<feature type="transmembrane region" description="Helical" evidence="6">
    <location>
        <begin position="318"/>
        <end position="338"/>
    </location>
</feature>
<dbReference type="Pfam" id="PF03176">
    <property type="entry name" value="MMPL"/>
    <property type="match status" value="1"/>
</dbReference>
<reference evidence="8 9" key="1">
    <citation type="submission" date="2017-11" db="EMBL/GenBank/DDBJ databases">
        <title>Draft Genome Sequence of Lactobacillus curieae NBRC 111893 isolated from Koso, a Japanese sugar-Vegetable Fermented Beverage.</title>
        <authorList>
            <person name="Chiou T.Y."/>
            <person name="Oshima K."/>
            <person name="Suda W."/>
            <person name="Hattori M."/>
            <person name="Takahashi T."/>
        </authorList>
    </citation>
    <scope>NUCLEOTIDE SEQUENCE [LARGE SCALE GENOMIC DNA]</scope>
    <source>
        <strain evidence="8 9">NBRC111893</strain>
    </source>
</reference>
<keyword evidence="4 6" id="KW-0472">Membrane</keyword>
<feature type="compositionally biased region" description="Low complexity" evidence="5">
    <location>
        <begin position="1"/>
        <end position="29"/>
    </location>
</feature>
<evidence type="ECO:0000256" key="2">
    <source>
        <dbReference type="ARBA" id="ARBA00022692"/>
    </source>
</evidence>
<organism evidence="8 9">
    <name type="scientific">Lentilactobacillus kosonis</name>
    <dbReference type="NCBI Taxonomy" id="2810561"/>
    <lineage>
        <taxon>Bacteria</taxon>
        <taxon>Bacillati</taxon>
        <taxon>Bacillota</taxon>
        <taxon>Bacilli</taxon>
        <taxon>Lactobacillales</taxon>
        <taxon>Lactobacillaceae</taxon>
        <taxon>Lentilactobacillus</taxon>
    </lineage>
</organism>
<evidence type="ECO:0000256" key="1">
    <source>
        <dbReference type="ARBA" id="ARBA00004141"/>
    </source>
</evidence>
<evidence type="ECO:0000256" key="6">
    <source>
        <dbReference type="SAM" id="Phobius"/>
    </source>
</evidence>
<keyword evidence="9" id="KW-1185">Reference proteome</keyword>
<evidence type="ECO:0000256" key="5">
    <source>
        <dbReference type="SAM" id="MobiDB-lite"/>
    </source>
</evidence>
<comment type="caution">
    <text evidence="8">The sequence shown here is derived from an EMBL/GenBank/DDBJ whole genome shotgun (WGS) entry which is preliminary data.</text>
</comment>